<organism evidence="1 2">
    <name type="scientific">Streblomastix strix</name>
    <dbReference type="NCBI Taxonomy" id="222440"/>
    <lineage>
        <taxon>Eukaryota</taxon>
        <taxon>Metamonada</taxon>
        <taxon>Preaxostyla</taxon>
        <taxon>Oxymonadida</taxon>
        <taxon>Streblomastigidae</taxon>
        <taxon>Streblomastix</taxon>
    </lineage>
</organism>
<dbReference type="AlphaFoldDB" id="A0A5J4X2Q5"/>
<proteinExistence type="predicted"/>
<evidence type="ECO:0000313" key="2">
    <source>
        <dbReference type="Proteomes" id="UP000324800"/>
    </source>
</evidence>
<dbReference type="SUPFAM" id="SSF50978">
    <property type="entry name" value="WD40 repeat-like"/>
    <property type="match status" value="1"/>
</dbReference>
<comment type="caution">
    <text evidence="1">The sequence shown here is derived from an EMBL/GenBank/DDBJ whole genome shotgun (WGS) entry which is preliminary data.</text>
</comment>
<reference evidence="1 2" key="1">
    <citation type="submission" date="2019-03" db="EMBL/GenBank/DDBJ databases">
        <title>Single cell metagenomics reveals metabolic interactions within the superorganism composed of flagellate Streblomastix strix and complex community of Bacteroidetes bacteria on its surface.</title>
        <authorList>
            <person name="Treitli S.C."/>
            <person name="Kolisko M."/>
            <person name="Husnik F."/>
            <person name="Keeling P."/>
            <person name="Hampl V."/>
        </authorList>
    </citation>
    <scope>NUCLEOTIDE SEQUENCE [LARGE SCALE GENOMIC DNA]</scope>
    <source>
        <strain evidence="1">ST1C</strain>
    </source>
</reference>
<dbReference type="EMBL" id="SNRW01000511">
    <property type="protein sequence ID" value="KAA6400729.1"/>
    <property type="molecule type" value="Genomic_DNA"/>
</dbReference>
<gene>
    <name evidence="1" type="ORF">EZS28_003743</name>
</gene>
<dbReference type="InterPro" id="IPR036322">
    <property type="entry name" value="WD40_repeat_dom_sf"/>
</dbReference>
<evidence type="ECO:0000313" key="1">
    <source>
        <dbReference type="EMBL" id="KAA6400729.1"/>
    </source>
</evidence>
<accession>A0A5J4X2Q5</accession>
<sequence>MLTFRFGYGYTQRNYQIRKLFVTKLVPPAVPHWRMILLAVSPDGCFAFIAVDNKIYTYHMHFGLLQSSMCYYEIQTFPKIFQINQPRFEFLHGRQVLIAVSCSGLVHVFDIPKNIQPEILNQSQKSPFILHSYLAALKKLWVLHFHNKKIGLLQTMRSLLYQPTLI</sequence>
<dbReference type="Proteomes" id="UP000324800">
    <property type="component" value="Unassembled WGS sequence"/>
</dbReference>
<protein>
    <submittedName>
        <fullName evidence="1">Uncharacterized protein</fullName>
    </submittedName>
</protein>
<name>A0A5J4X2Q5_9EUKA</name>